<dbReference type="InterPro" id="IPR016194">
    <property type="entry name" value="SPOC-like_C_dom_sf"/>
</dbReference>
<sequence>MARPVWKGYISFGLVAIPINLHTVEKKNELRFHLLDSRDKSRIHYERINTETGKEVPWEDVVKAYEFKKDNYVILKDEDFERAAPEAYKTIDIEEFVNIEEISHLYFERPYYAIPNSANQKAYVLLREALKKTKKVGVAKVVIRTKQYLAIIMPYEDTLVLNLIRFQQEIRKPDEFQLPTGNLKSYRITERELDLAITLVNDMTGKWNPEKYHDEYREALMKWIKSKTSAKEHTTSKKSKIITKKSDDVIDFMSLLKESIKNKAVKAYATTKDNKTAKKKKS</sequence>
<dbReference type="Gene3D" id="2.40.290.10">
    <property type="match status" value="1"/>
</dbReference>
<dbReference type="PANTHER" id="PTHR41251:SF1">
    <property type="entry name" value="NON-HOMOLOGOUS END JOINING PROTEIN KU"/>
    <property type="match status" value="1"/>
</dbReference>
<comment type="similarity">
    <text evidence="2">Belongs to the prokaryotic Ku family.</text>
</comment>
<evidence type="ECO:0000313" key="4">
    <source>
        <dbReference type="EMBL" id="KTD15977.1"/>
    </source>
</evidence>
<dbReference type="NCBIfam" id="TIGR02772">
    <property type="entry name" value="Ku_bact"/>
    <property type="match status" value="1"/>
</dbReference>
<dbReference type="PATRIC" id="fig|45067.4.peg.2696"/>
<dbReference type="Pfam" id="PF02735">
    <property type="entry name" value="Ku"/>
    <property type="match status" value="1"/>
</dbReference>
<dbReference type="SMART" id="SM00559">
    <property type="entry name" value="Ku78"/>
    <property type="match status" value="1"/>
</dbReference>
<comment type="function">
    <text evidence="2">With LigD forms a non-homologous end joining (NHEJ) DNA repair enzyme, which repairs dsDNA breaks with reduced fidelity. Binds linear dsDNA with 5'- and 3'- overhangs but not closed circular dsDNA nor ssDNA. Recruits and stimulates the ligase activity of LigD.</text>
</comment>
<keyword evidence="2" id="KW-0233">DNA recombination</keyword>
<proteinExistence type="inferred from homology"/>
<dbReference type="Proteomes" id="UP000054869">
    <property type="component" value="Unassembled WGS sequence"/>
</dbReference>
<dbReference type="PANTHER" id="PTHR41251">
    <property type="entry name" value="NON-HOMOLOGOUS END JOINING PROTEIN KU"/>
    <property type="match status" value="1"/>
</dbReference>
<evidence type="ECO:0000256" key="1">
    <source>
        <dbReference type="ARBA" id="ARBA00023125"/>
    </source>
</evidence>
<dbReference type="SUPFAM" id="SSF100939">
    <property type="entry name" value="SPOC domain-like"/>
    <property type="match status" value="1"/>
</dbReference>
<dbReference type="STRING" id="45067.Llan_2565"/>
<name>A0A0W0V8K3_9GAMM</name>
<evidence type="ECO:0000313" key="5">
    <source>
        <dbReference type="Proteomes" id="UP000054869"/>
    </source>
</evidence>
<keyword evidence="1 2" id="KW-0238">DNA-binding</keyword>
<dbReference type="RefSeq" id="WP_051546109.1">
    <property type="nucleotide sequence ID" value="NZ_CAAAJD010000018.1"/>
</dbReference>
<dbReference type="EMBL" id="LNYI01000064">
    <property type="protein sequence ID" value="KTD15977.1"/>
    <property type="molecule type" value="Genomic_DNA"/>
</dbReference>
<accession>A0A0W0V8K3</accession>
<gene>
    <name evidence="4" type="primary">ykoV</name>
    <name evidence="2" type="synonym">ku</name>
    <name evidence="4" type="ORF">Llan_2565</name>
</gene>
<dbReference type="eggNOG" id="COG1273">
    <property type="taxonomic scope" value="Bacteria"/>
</dbReference>
<feature type="domain" description="Ku" evidence="3">
    <location>
        <begin position="53"/>
        <end position="181"/>
    </location>
</feature>
<dbReference type="InterPro" id="IPR009187">
    <property type="entry name" value="Prok_Ku"/>
</dbReference>
<dbReference type="GO" id="GO:0006303">
    <property type="term" value="P:double-strand break repair via nonhomologous end joining"/>
    <property type="evidence" value="ECO:0007669"/>
    <property type="project" value="UniProtKB-UniRule"/>
</dbReference>
<keyword evidence="5" id="KW-1185">Reference proteome</keyword>
<dbReference type="CDD" id="cd00789">
    <property type="entry name" value="KU_like"/>
    <property type="match status" value="1"/>
</dbReference>
<organism evidence="4 5">
    <name type="scientific">Legionella lansingensis</name>
    <dbReference type="NCBI Taxonomy" id="45067"/>
    <lineage>
        <taxon>Bacteria</taxon>
        <taxon>Pseudomonadati</taxon>
        <taxon>Pseudomonadota</taxon>
        <taxon>Gammaproteobacteria</taxon>
        <taxon>Legionellales</taxon>
        <taxon>Legionellaceae</taxon>
        <taxon>Legionella</taxon>
    </lineage>
</organism>
<dbReference type="GO" id="GO:0006310">
    <property type="term" value="P:DNA recombination"/>
    <property type="evidence" value="ECO:0007669"/>
    <property type="project" value="UniProtKB-KW"/>
</dbReference>
<comment type="caution">
    <text evidence="4">The sequence shown here is derived from an EMBL/GenBank/DDBJ whole genome shotgun (WGS) entry which is preliminary data.</text>
</comment>
<keyword evidence="2" id="KW-0234">DNA repair</keyword>
<dbReference type="InterPro" id="IPR006164">
    <property type="entry name" value="DNA_bd_Ku70/Ku80"/>
</dbReference>
<dbReference type="PIRSF" id="PIRSF006493">
    <property type="entry name" value="Prok_Ku"/>
    <property type="match status" value="1"/>
</dbReference>
<dbReference type="AlphaFoldDB" id="A0A0W0V8K3"/>
<dbReference type="GO" id="GO:0003690">
    <property type="term" value="F:double-stranded DNA binding"/>
    <property type="evidence" value="ECO:0007669"/>
    <property type="project" value="UniProtKB-UniRule"/>
</dbReference>
<protein>
    <recommendedName>
        <fullName evidence="2">Non-homologous end joining protein Ku</fullName>
    </recommendedName>
</protein>
<evidence type="ECO:0000259" key="3">
    <source>
        <dbReference type="SMART" id="SM00559"/>
    </source>
</evidence>
<dbReference type="OrthoDB" id="9795084at2"/>
<keyword evidence="2" id="KW-0227">DNA damage</keyword>
<comment type="subunit">
    <text evidence="2">Homodimer. Interacts with LigD.</text>
</comment>
<reference evidence="4 5" key="1">
    <citation type="submission" date="2015-11" db="EMBL/GenBank/DDBJ databases">
        <title>Genomic analysis of 38 Legionella species identifies large and diverse effector repertoires.</title>
        <authorList>
            <person name="Burstein D."/>
            <person name="Amaro F."/>
            <person name="Zusman T."/>
            <person name="Lifshitz Z."/>
            <person name="Cohen O."/>
            <person name="Gilbert J.A."/>
            <person name="Pupko T."/>
            <person name="Shuman H.A."/>
            <person name="Segal G."/>
        </authorList>
    </citation>
    <scope>NUCLEOTIDE SEQUENCE [LARGE SCALE GENOMIC DNA]</scope>
    <source>
        <strain evidence="4 5">ATCC 49751</strain>
    </source>
</reference>
<dbReference type="HAMAP" id="MF_01875">
    <property type="entry name" value="Prokaryotic_Ku"/>
    <property type="match status" value="1"/>
</dbReference>
<evidence type="ECO:0000256" key="2">
    <source>
        <dbReference type="HAMAP-Rule" id="MF_01875"/>
    </source>
</evidence>